<evidence type="ECO:0000313" key="8">
    <source>
        <dbReference type="Proteomes" id="UP000245670"/>
    </source>
</evidence>
<comment type="subcellular location">
    <subcellularLocation>
        <location evidence="1">Membrane</location>
    </subcellularLocation>
</comment>
<sequence length="254" mass="30579">MEELDFSNLFAVVITILLLAFFVFIRYLVFSGAYHFFFFNLFKKKFQKRFLSKKKLKRKQLLKEIYWSTLSGLIFAVFMVLCYYLWSINATLIYTDISKYTLLYVPLSVFLFLFLQDTYYYWAHRWMHHPKVYKYVHLVHHKSIHTSVWTSFSFHPLETILQALFLPLIISILPMHFYVIIAVLSIMTISATINHAGVEIYPSGKFGKWFQLIFIGATHHDKHHTKFNYNYGLYFTFWDRIMKTEFEVKTKRAE</sequence>
<dbReference type="EMBL" id="QFFG01000002">
    <property type="protein sequence ID" value="PWG06223.1"/>
    <property type="molecule type" value="Genomic_DNA"/>
</dbReference>
<feature type="domain" description="Fatty acid hydroxylase" evidence="6">
    <location>
        <begin position="110"/>
        <end position="244"/>
    </location>
</feature>
<dbReference type="OrthoDB" id="9770329at2"/>
<dbReference type="GO" id="GO:0016020">
    <property type="term" value="C:membrane"/>
    <property type="evidence" value="ECO:0007669"/>
    <property type="project" value="UniProtKB-SubCell"/>
</dbReference>
<evidence type="ECO:0000256" key="5">
    <source>
        <dbReference type="SAM" id="Phobius"/>
    </source>
</evidence>
<gene>
    <name evidence="7" type="ORF">DIS07_05025</name>
</gene>
<keyword evidence="4 5" id="KW-0472">Membrane</keyword>
<evidence type="ECO:0000313" key="7">
    <source>
        <dbReference type="EMBL" id="PWG06223.1"/>
    </source>
</evidence>
<protein>
    <submittedName>
        <fullName evidence="7">Sterol desaturase family protein</fullName>
    </submittedName>
</protein>
<dbReference type="InterPro" id="IPR006694">
    <property type="entry name" value="Fatty_acid_hydroxylase"/>
</dbReference>
<keyword evidence="2 5" id="KW-0812">Transmembrane</keyword>
<dbReference type="PANTHER" id="PTHR11863">
    <property type="entry name" value="STEROL DESATURASE"/>
    <property type="match status" value="1"/>
</dbReference>
<dbReference type="InterPro" id="IPR050307">
    <property type="entry name" value="Sterol_Desaturase_Related"/>
</dbReference>
<keyword evidence="3 5" id="KW-1133">Transmembrane helix</keyword>
<dbReference type="GO" id="GO:0008610">
    <property type="term" value="P:lipid biosynthetic process"/>
    <property type="evidence" value="ECO:0007669"/>
    <property type="project" value="InterPro"/>
</dbReference>
<feature type="transmembrane region" description="Helical" evidence="5">
    <location>
        <begin position="6"/>
        <end position="39"/>
    </location>
</feature>
<keyword evidence="8" id="KW-1185">Reference proteome</keyword>
<feature type="transmembrane region" description="Helical" evidence="5">
    <location>
        <begin position="101"/>
        <end position="122"/>
    </location>
</feature>
<comment type="caution">
    <text evidence="7">The sequence shown here is derived from an EMBL/GenBank/DDBJ whole genome shotgun (WGS) entry which is preliminary data.</text>
</comment>
<name>A0A2U2JCZ6_9FLAO</name>
<evidence type="ECO:0000259" key="6">
    <source>
        <dbReference type="Pfam" id="PF04116"/>
    </source>
</evidence>
<dbReference type="GO" id="GO:0005506">
    <property type="term" value="F:iron ion binding"/>
    <property type="evidence" value="ECO:0007669"/>
    <property type="project" value="InterPro"/>
</dbReference>
<reference evidence="7 8" key="1">
    <citation type="submission" date="2018-05" db="EMBL/GenBank/DDBJ databases">
        <title>Polaribacter aquimarinus sp. nov., isolated from sediment in a sediment of sea.</title>
        <authorList>
            <person name="Lu D."/>
        </authorList>
    </citation>
    <scope>NUCLEOTIDE SEQUENCE [LARGE SCALE GENOMIC DNA]</scope>
    <source>
        <strain evidence="7 8">ZY113</strain>
    </source>
</reference>
<evidence type="ECO:0000256" key="3">
    <source>
        <dbReference type="ARBA" id="ARBA00022989"/>
    </source>
</evidence>
<evidence type="ECO:0000256" key="1">
    <source>
        <dbReference type="ARBA" id="ARBA00004370"/>
    </source>
</evidence>
<proteinExistence type="predicted"/>
<evidence type="ECO:0000256" key="2">
    <source>
        <dbReference type="ARBA" id="ARBA00022692"/>
    </source>
</evidence>
<feature type="transmembrane region" description="Helical" evidence="5">
    <location>
        <begin position="65"/>
        <end position="86"/>
    </location>
</feature>
<accession>A0A2U2JCZ6</accession>
<dbReference type="GO" id="GO:0016491">
    <property type="term" value="F:oxidoreductase activity"/>
    <property type="evidence" value="ECO:0007669"/>
    <property type="project" value="InterPro"/>
</dbReference>
<evidence type="ECO:0000256" key="4">
    <source>
        <dbReference type="ARBA" id="ARBA00023136"/>
    </source>
</evidence>
<dbReference type="Pfam" id="PF04116">
    <property type="entry name" value="FA_hydroxylase"/>
    <property type="match status" value="1"/>
</dbReference>
<dbReference type="Proteomes" id="UP000245670">
    <property type="component" value="Unassembled WGS sequence"/>
</dbReference>
<feature type="transmembrane region" description="Helical" evidence="5">
    <location>
        <begin position="163"/>
        <end position="187"/>
    </location>
</feature>
<dbReference type="AlphaFoldDB" id="A0A2U2JCZ6"/>
<organism evidence="7 8">
    <name type="scientific">Polaribacter aquimarinus</name>
    <dbReference type="NCBI Taxonomy" id="2100726"/>
    <lineage>
        <taxon>Bacteria</taxon>
        <taxon>Pseudomonadati</taxon>
        <taxon>Bacteroidota</taxon>
        <taxon>Flavobacteriia</taxon>
        <taxon>Flavobacteriales</taxon>
        <taxon>Flavobacteriaceae</taxon>
    </lineage>
</organism>